<name>A0A1M6ZM45_PSETH</name>
<feature type="transmembrane region" description="Helical" evidence="1">
    <location>
        <begin position="53"/>
        <end position="70"/>
    </location>
</feature>
<evidence type="ECO:0000313" key="2">
    <source>
        <dbReference type="EMBL" id="SHL31474.1"/>
    </source>
</evidence>
<protein>
    <recommendedName>
        <fullName evidence="4">DUF3093 domain-containing protein</fullName>
    </recommendedName>
</protein>
<evidence type="ECO:0000256" key="1">
    <source>
        <dbReference type="SAM" id="Phobius"/>
    </source>
</evidence>
<dbReference type="EMBL" id="FRAP01000024">
    <property type="protein sequence ID" value="SHL31474.1"/>
    <property type="molecule type" value="Genomic_DNA"/>
</dbReference>
<gene>
    <name evidence="2" type="ORF">SAMN05443637_12452</name>
</gene>
<accession>A0A1M6ZM45</accession>
<evidence type="ECO:0008006" key="4">
    <source>
        <dbReference type="Google" id="ProtNLM"/>
    </source>
</evidence>
<dbReference type="Proteomes" id="UP000184363">
    <property type="component" value="Unassembled WGS sequence"/>
</dbReference>
<evidence type="ECO:0000313" key="3">
    <source>
        <dbReference type="Proteomes" id="UP000184363"/>
    </source>
</evidence>
<dbReference type="InterPro" id="IPR021443">
    <property type="entry name" value="DUF3093"/>
</dbReference>
<keyword evidence="1" id="KW-0472">Membrane</keyword>
<dbReference type="RefSeq" id="WP_073459904.1">
    <property type="nucleotide sequence ID" value="NZ_CALGVN010000007.1"/>
</dbReference>
<organism evidence="2 3">
    <name type="scientific">Pseudonocardia thermophila</name>
    <dbReference type="NCBI Taxonomy" id="1848"/>
    <lineage>
        <taxon>Bacteria</taxon>
        <taxon>Bacillati</taxon>
        <taxon>Actinomycetota</taxon>
        <taxon>Actinomycetes</taxon>
        <taxon>Pseudonocardiales</taxon>
        <taxon>Pseudonocardiaceae</taxon>
        <taxon>Pseudonocardia</taxon>
    </lineage>
</organism>
<dbReference type="AlphaFoldDB" id="A0A1M6ZM45"/>
<reference evidence="2 3" key="1">
    <citation type="submission" date="2016-11" db="EMBL/GenBank/DDBJ databases">
        <authorList>
            <person name="Jaros S."/>
            <person name="Januszkiewicz K."/>
            <person name="Wedrychowicz H."/>
        </authorList>
    </citation>
    <scope>NUCLEOTIDE SEQUENCE [LARGE SCALE GENOMIC DNA]</scope>
    <source>
        <strain evidence="2 3">DSM 43832</strain>
    </source>
</reference>
<keyword evidence="1" id="KW-1133">Transmembrane helix</keyword>
<sequence length="159" mass="17598">MREQQNRAADATSGRSGFDERLSVPLWWYLPAVGLGVLLGAEIHMGYPGIRSWIGYVTLIPLFVLALVWLGRSRVQVTQTELVVGERRLPLTAVGRADVVEKSGKQEALGPQLDPTAYLLHRPWIGSVVRVEVLDGADPAPYWVFSTRRPKEVLAALGR</sequence>
<dbReference type="STRING" id="1848.SAMN05443637_12452"/>
<feature type="transmembrane region" description="Helical" evidence="1">
    <location>
        <begin position="26"/>
        <end position="47"/>
    </location>
</feature>
<keyword evidence="3" id="KW-1185">Reference proteome</keyword>
<dbReference type="OrthoDB" id="3217020at2"/>
<proteinExistence type="predicted"/>
<keyword evidence="1" id="KW-0812">Transmembrane</keyword>
<dbReference type="Pfam" id="PF11292">
    <property type="entry name" value="DUF3093"/>
    <property type="match status" value="1"/>
</dbReference>